<comment type="caution">
    <text evidence="2">The sequence shown here is derived from an EMBL/GenBank/DDBJ whole genome shotgun (WGS) entry which is preliminary data.</text>
</comment>
<protein>
    <submittedName>
        <fullName evidence="2">Uncharacterized protein</fullName>
    </submittedName>
</protein>
<evidence type="ECO:0000313" key="3">
    <source>
        <dbReference type="Proteomes" id="UP000005824"/>
    </source>
</evidence>
<dbReference type="InParanoid" id="B4D195"/>
<sequence length="165" mass="18069">MKQSLLNRCNDCGHTWFPRGFDISKKCPSCAGADVDKTGFMYLALLAVMAVGAGIFWATDRPHKAAHTAAVPAATPMMHMKSRGSKTASDIPLGPITINNEADGRREALRLYPDLGIANSPLNREFVIRYNSYQRLEPEVFRNPSWPVILAKESAAAIGEPLKTP</sequence>
<dbReference type="eggNOG" id="ENOG5033I3D">
    <property type="taxonomic scope" value="Bacteria"/>
</dbReference>
<keyword evidence="1" id="KW-0812">Transmembrane</keyword>
<reference evidence="2 3" key="1">
    <citation type="journal article" date="2011" name="J. Bacteriol.">
        <title>Genome sequence of Chthoniobacter flavus Ellin428, an aerobic heterotrophic soil bacterium.</title>
        <authorList>
            <person name="Kant R."/>
            <person name="van Passel M.W."/>
            <person name="Palva A."/>
            <person name="Lucas S."/>
            <person name="Lapidus A."/>
            <person name="Glavina Del Rio T."/>
            <person name="Dalin E."/>
            <person name="Tice H."/>
            <person name="Bruce D."/>
            <person name="Goodwin L."/>
            <person name="Pitluck S."/>
            <person name="Larimer F.W."/>
            <person name="Land M.L."/>
            <person name="Hauser L."/>
            <person name="Sangwan P."/>
            <person name="de Vos W.M."/>
            <person name="Janssen P.H."/>
            <person name="Smidt H."/>
        </authorList>
    </citation>
    <scope>NUCLEOTIDE SEQUENCE [LARGE SCALE GENOMIC DNA]</scope>
    <source>
        <strain evidence="2 3">Ellin428</strain>
    </source>
</reference>
<keyword evidence="3" id="KW-1185">Reference proteome</keyword>
<dbReference type="STRING" id="497964.CfE428DRAFT_2376"/>
<keyword evidence="1" id="KW-0472">Membrane</keyword>
<accession>B4D195</accession>
<gene>
    <name evidence="2" type="ORF">CfE428DRAFT_2376</name>
</gene>
<keyword evidence="1" id="KW-1133">Transmembrane helix</keyword>
<dbReference type="AlphaFoldDB" id="B4D195"/>
<dbReference type="EMBL" id="ABVL01000006">
    <property type="protein sequence ID" value="EDY19787.1"/>
    <property type="molecule type" value="Genomic_DNA"/>
</dbReference>
<organism evidence="2 3">
    <name type="scientific">Chthoniobacter flavus Ellin428</name>
    <dbReference type="NCBI Taxonomy" id="497964"/>
    <lineage>
        <taxon>Bacteria</taxon>
        <taxon>Pseudomonadati</taxon>
        <taxon>Verrucomicrobiota</taxon>
        <taxon>Spartobacteria</taxon>
        <taxon>Chthoniobacterales</taxon>
        <taxon>Chthoniobacteraceae</taxon>
        <taxon>Chthoniobacter</taxon>
    </lineage>
</organism>
<proteinExistence type="predicted"/>
<name>B4D195_9BACT</name>
<dbReference type="RefSeq" id="WP_006979701.1">
    <property type="nucleotide sequence ID" value="NZ_ABVL01000006.1"/>
</dbReference>
<evidence type="ECO:0000256" key="1">
    <source>
        <dbReference type="SAM" id="Phobius"/>
    </source>
</evidence>
<feature type="transmembrane region" description="Helical" evidence="1">
    <location>
        <begin position="39"/>
        <end position="58"/>
    </location>
</feature>
<dbReference type="Proteomes" id="UP000005824">
    <property type="component" value="Unassembled WGS sequence"/>
</dbReference>
<evidence type="ECO:0000313" key="2">
    <source>
        <dbReference type="EMBL" id="EDY19787.1"/>
    </source>
</evidence>